<keyword evidence="2" id="KW-1185">Reference proteome</keyword>
<reference key="2">
    <citation type="submission" date="2011-04" db="EMBL/GenBank/DDBJ databases">
        <title>Complete sequence of chromosome of Haliscomenobacter hydrossis DSM 1100.</title>
        <authorList>
            <consortium name="US DOE Joint Genome Institute (JGI-PGF)"/>
            <person name="Lucas S."/>
            <person name="Han J."/>
            <person name="Lapidus A."/>
            <person name="Bruce D."/>
            <person name="Goodwin L."/>
            <person name="Pitluck S."/>
            <person name="Peters L."/>
            <person name="Kyrpides N."/>
            <person name="Mavromatis K."/>
            <person name="Ivanova N."/>
            <person name="Ovchinnikova G."/>
            <person name="Pagani I."/>
            <person name="Daligault H."/>
            <person name="Detter J.C."/>
            <person name="Han C."/>
            <person name="Land M."/>
            <person name="Hauser L."/>
            <person name="Markowitz V."/>
            <person name="Cheng J.-F."/>
            <person name="Hugenholtz P."/>
            <person name="Woyke T."/>
            <person name="Wu D."/>
            <person name="Verbarg S."/>
            <person name="Frueling A."/>
            <person name="Brambilla E."/>
            <person name="Klenk H.-P."/>
            <person name="Eisen J.A."/>
        </authorList>
    </citation>
    <scope>NUCLEOTIDE SEQUENCE</scope>
    <source>
        <strain>DSM 1100</strain>
    </source>
</reference>
<name>F4L5Q4_HALH1</name>
<accession>F4L5Q4</accession>
<dbReference type="RefSeq" id="WP_013766427.1">
    <property type="nucleotide sequence ID" value="NC_015510.1"/>
</dbReference>
<dbReference type="EMBL" id="CP002691">
    <property type="protein sequence ID" value="AEE51889.1"/>
    <property type="molecule type" value="Genomic_DNA"/>
</dbReference>
<dbReference type="AlphaFoldDB" id="F4L5Q4"/>
<proteinExistence type="predicted"/>
<sequence>MKKYNFSFPDVFLESNLVVCHKQSQELYYFPRSVYKNIIDEQQVSHISSCPNQSISCYLIDKATGIGTGAIKSFSIKDLQGTIVQRENGGQILFFHDTW</sequence>
<protein>
    <submittedName>
        <fullName evidence="1">Uncharacterized protein</fullName>
    </submittedName>
</protein>
<reference evidence="1 2" key="1">
    <citation type="journal article" date="2011" name="Stand. Genomic Sci.">
        <title>Complete genome sequence of Haliscomenobacter hydrossis type strain (O).</title>
        <authorList>
            <consortium name="US DOE Joint Genome Institute (JGI-PGF)"/>
            <person name="Daligault H."/>
            <person name="Lapidus A."/>
            <person name="Zeytun A."/>
            <person name="Nolan M."/>
            <person name="Lucas S."/>
            <person name="Del Rio T.G."/>
            <person name="Tice H."/>
            <person name="Cheng J.F."/>
            <person name="Tapia R."/>
            <person name="Han C."/>
            <person name="Goodwin L."/>
            <person name="Pitluck S."/>
            <person name="Liolios K."/>
            <person name="Pagani I."/>
            <person name="Ivanova N."/>
            <person name="Huntemann M."/>
            <person name="Mavromatis K."/>
            <person name="Mikhailova N."/>
            <person name="Pati A."/>
            <person name="Chen A."/>
            <person name="Palaniappan K."/>
            <person name="Land M."/>
            <person name="Hauser L."/>
            <person name="Brambilla E.M."/>
            <person name="Rohde M."/>
            <person name="Verbarg S."/>
            <person name="Goker M."/>
            <person name="Bristow J."/>
            <person name="Eisen J.A."/>
            <person name="Markowitz V."/>
            <person name="Hugenholtz P."/>
            <person name="Kyrpides N.C."/>
            <person name="Klenk H.P."/>
            <person name="Woyke T."/>
        </authorList>
    </citation>
    <scope>NUCLEOTIDE SEQUENCE [LARGE SCALE GENOMIC DNA]</scope>
    <source>
        <strain evidence="2">ATCC 27775 / DSM 1100 / LMG 10767 / O</strain>
    </source>
</reference>
<dbReference type="Proteomes" id="UP000008461">
    <property type="component" value="Chromosome"/>
</dbReference>
<dbReference type="HOGENOM" id="CLU_2316384_0_0_10"/>
<evidence type="ECO:0000313" key="2">
    <source>
        <dbReference type="Proteomes" id="UP000008461"/>
    </source>
</evidence>
<dbReference type="KEGG" id="hhy:Halhy_4041"/>
<gene>
    <name evidence="1" type="ordered locus">Halhy_4041</name>
</gene>
<organism evidence="1 2">
    <name type="scientific">Haliscomenobacter hydrossis (strain ATCC 27775 / DSM 1100 / LMG 10767 / O)</name>
    <dbReference type="NCBI Taxonomy" id="760192"/>
    <lineage>
        <taxon>Bacteria</taxon>
        <taxon>Pseudomonadati</taxon>
        <taxon>Bacteroidota</taxon>
        <taxon>Saprospiria</taxon>
        <taxon>Saprospirales</taxon>
        <taxon>Haliscomenobacteraceae</taxon>
        <taxon>Haliscomenobacter</taxon>
    </lineage>
</organism>
<evidence type="ECO:0000313" key="1">
    <source>
        <dbReference type="EMBL" id="AEE51889.1"/>
    </source>
</evidence>